<evidence type="ECO:0008006" key="4">
    <source>
        <dbReference type="Google" id="ProtNLM"/>
    </source>
</evidence>
<evidence type="ECO:0000256" key="1">
    <source>
        <dbReference type="ARBA" id="ARBA00006869"/>
    </source>
</evidence>
<reference evidence="2" key="1">
    <citation type="submission" date="2022-10" db="EMBL/GenBank/DDBJ databases">
        <title>Chitiniphilus purpureus sp. nov., a novel chitin-degrading bacterium isolated from crawfish pond sediment.</title>
        <authorList>
            <person name="Li K."/>
        </authorList>
    </citation>
    <scope>NUCLEOTIDE SEQUENCE</scope>
    <source>
        <strain evidence="2">CD1</strain>
    </source>
</reference>
<accession>A0ABY6DZ72</accession>
<dbReference type="Pfam" id="PF17074">
    <property type="entry name" value="Darcynin"/>
    <property type="match status" value="1"/>
</dbReference>
<evidence type="ECO:0000313" key="3">
    <source>
        <dbReference type="Proteomes" id="UP001061302"/>
    </source>
</evidence>
<dbReference type="InterPro" id="IPR031409">
    <property type="entry name" value="Darcynin"/>
</dbReference>
<dbReference type="Proteomes" id="UP001061302">
    <property type="component" value="Chromosome"/>
</dbReference>
<dbReference type="EMBL" id="CP106753">
    <property type="protein sequence ID" value="UXY17143.1"/>
    <property type="molecule type" value="Genomic_DNA"/>
</dbReference>
<proteinExistence type="inferred from homology"/>
<gene>
    <name evidence="2" type="ORF">N8I74_09085</name>
</gene>
<comment type="similarity">
    <text evidence="1">Belongs to the darcynin family.</text>
</comment>
<protein>
    <recommendedName>
        <fullName evidence="4">Darcynin 1</fullName>
    </recommendedName>
</protein>
<dbReference type="RefSeq" id="WP_263126573.1">
    <property type="nucleotide sequence ID" value="NZ_CP106753.1"/>
</dbReference>
<name>A0ABY6DZ72_9NEIS</name>
<evidence type="ECO:0000313" key="2">
    <source>
        <dbReference type="EMBL" id="UXY17143.1"/>
    </source>
</evidence>
<keyword evidence="3" id="KW-1185">Reference proteome</keyword>
<organism evidence="2 3">
    <name type="scientific">Chitiniphilus purpureus</name>
    <dbReference type="NCBI Taxonomy" id="2981137"/>
    <lineage>
        <taxon>Bacteria</taxon>
        <taxon>Pseudomonadati</taxon>
        <taxon>Pseudomonadota</taxon>
        <taxon>Betaproteobacteria</taxon>
        <taxon>Neisseriales</taxon>
        <taxon>Chitinibacteraceae</taxon>
        <taxon>Chitiniphilus</taxon>
    </lineage>
</organism>
<sequence>MKYTIVVTYSFSPEWLQKSWEARAEYEKRHVRPIFAEYASDVQVRFFDAEAFSARFSDFMILETTDLKRYYYLIEALRDSPLFKDGLVEFKDIFLGIEDGFQDYEREVRNL</sequence>